<name>A0A1Q3B726_CEPFO</name>
<proteinExistence type="predicted"/>
<organism evidence="5 6">
    <name type="scientific">Cephalotus follicularis</name>
    <name type="common">Albany pitcher plant</name>
    <dbReference type="NCBI Taxonomy" id="3775"/>
    <lineage>
        <taxon>Eukaryota</taxon>
        <taxon>Viridiplantae</taxon>
        <taxon>Streptophyta</taxon>
        <taxon>Embryophyta</taxon>
        <taxon>Tracheophyta</taxon>
        <taxon>Spermatophyta</taxon>
        <taxon>Magnoliopsida</taxon>
        <taxon>eudicotyledons</taxon>
        <taxon>Gunneridae</taxon>
        <taxon>Pentapetalae</taxon>
        <taxon>rosids</taxon>
        <taxon>fabids</taxon>
        <taxon>Oxalidales</taxon>
        <taxon>Cephalotaceae</taxon>
        <taxon>Cephalotus</taxon>
    </lineage>
</organism>
<evidence type="ECO:0000256" key="1">
    <source>
        <dbReference type="SAM" id="Coils"/>
    </source>
</evidence>
<dbReference type="SUPFAM" id="SSF58113">
    <property type="entry name" value="Apolipoprotein A-I"/>
    <property type="match status" value="1"/>
</dbReference>
<reference evidence="6" key="1">
    <citation type="submission" date="2016-04" db="EMBL/GenBank/DDBJ databases">
        <title>Cephalotus genome sequencing.</title>
        <authorList>
            <person name="Fukushima K."/>
            <person name="Hasebe M."/>
            <person name="Fang X."/>
        </authorList>
    </citation>
    <scope>NUCLEOTIDE SEQUENCE [LARGE SCALE GENOMIC DNA]</scope>
    <source>
        <strain evidence="6">cv. St1</strain>
    </source>
</reference>
<dbReference type="InParanoid" id="A0A1Q3B726"/>
<dbReference type="Proteomes" id="UP000187406">
    <property type="component" value="Unassembled WGS sequence"/>
</dbReference>
<dbReference type="PANTHER" id="PTHR34360:SF1">
    <property type="entry name" value="OS08G0519400 PROTEIN"/>
    <property type="match status" value="1"/>
</dbReference>
<feature type="coiled-coil region" evidence="1">
    <location>
        <begin position="51"/>
        <end position="198"/>
    </location>
</feature>
<evidence type="ECO:0000256" key="3">
    <source>
        <dbReference type="SAM" id="Phobius"/>
    </source>
</evidence>
<evidence type="ECO:0000313" key="6">
    <source>
        <dbReference type="Proteomes" id="UP000187406"/>
    </source>
</evidence>
<dbReference type="OrthoDB" id="2017695at2759"/>
<dbReference type="FunCoup" id="A0A1Q3B726">
    <property type="interactions" value="2898"/>
</dbReference>
<dbReference type="Gene3D" id="1.20.5.1230">
    <property type="entry name" value="Apolipoprotein A-I"/>
    <property type="match status" value="1"/>
</dbReference>
<keyword evidence="3" id="KW-0472">Membrane</keyword>
<comment type="caution">
    <text evidence="5">The sequence shown here is derived from an EMBL/GenBank/DDBJ whole genome shotgun (WGS) entry which is preliminary data.</text>
</comment>
<evidence type="ECO:0000256" key="2">
    <source>
        <dbReference type="SAM" id="MobiDB-lite"/>
    </source>
</evidence>
<evidence type="ECO:0000256" key="4">
    <source>
        <dbReference type="SAM" id="SignalP"/>
    </source>
</evidence>
<keyword evidence="3" id="KW-0812">Transmembrane</keyword>
<keyword evidence="6" id="KW-1185">Reference proteome</keyword>
<dbReference type="STRING" id="3775.A0A1Q3B726"/>
<evidence type="ECO:0000313" key="5">
    <source>
        <dbReference type="EMBL" id="GAV63664.1"/>
    </source>
</evidence>
<dbReference type="EMBL" id="BDDD01000313">
    <property type="protein sequence ID" value="GAV63664.1"/>
    <property type="molecule type" value="Genomic_DNA"/>
</dbReference>
<feature type="transmembrane region" description="Helical" evidence="3">
    <location>
        <begin position="400"/>
        <end position="422"/>
    </location>
</feature>
<accession>A0A1Q3B726</accession>
<keyword evidence="1" id="KW-0175">Coiled coil</keyword>
<feature type="region of interest" description="Disordered" evidence="2">
    <location>
        <begin position="426"/>
        <end position="449"/>
    </location>
</feature>
<keyword evidence="3" id="KW-1133">Transmembrane helix</keyword>
<feature type="signal peptide" evidence="4">
    <location>
        <begin position="1"/>
        <end position="22"/>
    </location>
</feature>
<keyword evidence="4" id="KW-0732">Signal</keyword>
<dbReference type="Gene3D" id="1.10.287.1490">
    <property type="match status" value="1"/>
</dbReference>
<protein>
    <submittedName>
        <fullName evidence="5">Uncharacterized protein</fullName>
    </submittedName>
</protein>
<gene>
    <name evidence="5" type="ORF">CFOL_v3_07182</name>
</gene>
<feature type="chain" id="PRO_5013179477" evidence="4">
    <location>
        <begin position="23"/>
        <end position="449"/>
    </location>
</feature>
<dbReference type="AlphaFoldDB" id="A0A1Q3B726"/>
<sequence>MAASKLVIISLFVCIVLTSVRADDDTSSIDEVDEVAVGSDGVDSSPFKIELDRLISKIQALELHVEEKTQELKSKDKLIAEKEIIIQDKSNAISSLQSELSSIQTKGSLDAAEEVQKAHSRAGELQKQIDKLKKELAEQKREKATLETRASKAEKKISELNLKLDNLQKINEEQKSKIRKTERALKVAEEEMVKAKLDATSKVKELNEVHGAWLPPWLAFHLVRLRSLMEAHWNEHGKPAINKVIQKATEKKAQAEKWADPHIETLRTKWIPAMKDQWVVVRTQVEPHVLSLKTKTLEVYEVSKSTVTPHVIRVQEVVDPYFQEVKEFSKPYIDQVATVTKPHVEKARLVLKPYTKDIIKVYGKFLKSATAYHHQVQATIQETLKKHELTRPLATKEFEWFAASALLALPIIILFRSLSAILGKKANKPNRHSNTHHPRRKAKRGHPDK</sequence>
<dbReference type="PANTHER" id="PTHR34360">
    <property type="entry name" value="OS08G0519400 PROTEIN"/>
    <property type="match status" value="1"/>
</dbReference>